<evidence type="ECO:0000256" key="11">
    <source>
        <dbReference type="SAM" id="MobiDB-lite"/>
    </source>
</evidence>
<dbReference type="Pfam" id="PF10099">
    <property type="entry name" value="RskA_C"/>
    <property type="match status" value="1"/>
</dbReference>
<keyword evidence="3" id="KW-1003">Cell membrane</keyword>
<dbReference type="EMBL" id="JAGSOG010000102">
    <property type="protein sequence ID" value="MBR7835608.1"/>
    <property type="molecule type" value="Genomic_DNA"/>
</dbReference>
<dbReference type="Gene3D" id="1.10.10.1320">
    <property type="entry name" value="Anti-sigma factor, zinc-finger domain"/>
    <property type="match status" value="1"/>
</dbReference>
<evidence type="ECO:0000256" key="5">
    <source>
        <dbReference type="ARBA" id="ARBA00022989"/>
    </source>
</evidence>
<evidence type="ECO:0000256" key="3">
    <source>
        <dbReference type="ARBA" id="ARBA00022475"/>
    </source>
</evidence>
<dbReference type="GO" id="GO:0005886">
    <property type="term" value="C:plasma membrane"/>
    <property type="evidence" value="ECO:0007669"/>
    <property type="project" value="UniProtKB-SubCell"/>
</dbReference>
<gene>
    <name evidence="14" type="ORF">KDL01_20200</name>
</gene>
<keyword evidence="8" id="KW-0804">Transcription</keyword>
<sequence>MARCPECEAEVRELREVAAILAAAVAERPPASLKAAVDARIAVTRQTPPLTDPAHGESSPGTRQRTGRRRLRAGWSVAAALALLAAGLGWRAVDQQDRLDALNAQATQISQLLTAPDVATTRVAVTGGGSALLVDSRSRNEAALSFTGLSGAPAGKTYQLWLMAPDGAARSVGLLQATQAQPILVQGLAGQSQVGMTIEPAGGSTSPTSVPVMVAALAS</sequence>
<evidence type="ECO:0000256" key="4">
    <source>
        <dbReference type="ARBA" id="ARBA00022692"/>
    </source>
</evidence>
<evidence type="ECO:0000256" key="8">
    <source>
        <dbReference type="ARBA" id="ARBA00023163"/>
    </source>
</evidence>
<evidence type="ECO:0000259" key="13">
    <source>
        <dbReference type="Pfam" id="PF10099"/>
    </source>
</evidence>
<dbReference type="Proteomes" id="UP000675781">
    <property type="component" value="Unassembled WGS sequence"/>
</dbReference>
<keyword evidence="7 12" id="KW-0472">Membrane</keyword>
<comment type="caution">
    <text evidence="14">The sequence shown here is derived from an EMBL/GenBank/DDBJ whole genome shotgun (WGS) entry which is preliminary data.</text>
</comment>
<evidence type="ECO:0000313" key="15">
    <source>
        <dbReference type="Proteomes" id="UP000675781"/>
    </source>
</evidence>
<dbReference type="PANTHER" id="PTHR37461">
    <property type="entry name" value="ANTI-SIGMA-K FACTOR RSKA"/>
    <property type="match status" value="1"/>
</dbReference>
<accession>A0A941ESD1</accession>
<comment type="subcellular location">
    <subcellularLocation>
        <location evidence="2">Cell membrane</location>
    </subcellularLocation>
    <subcellularLocation>
        <location evidence="1">Membrane</location>
        <topology evidence="1">Single-pass membrane protein</topology>
    </subcellularLocation>
</comment>
<dbReference type="GO" id="GO:0006417">
    <property type="term" value="P:regulation of translation"/>
    <property type="evidence" value="ECO:0007669"/>
    <property type="project" value="TreeGrafter"/>
</dbReference>
<keyword evidence="15" id="KW-1185">Reference proteome</keyword>
<reference evidence="14" key="1">
    <citation type="submission" date="2021-04" db="EMBL/GenBank/DDBJ databases">
        <title>Genome based classification of Actinospica acidithermotolerans sp. nov., an actinobacterium isolated from an Indonesian hot spring.</title>
        <authorList>
            <person name="Kusuma A.B."/>
            <person name="Putra K.E."/>
            <person name="Nafisah S."/>
            <person name="Loh J."/>
            <person name="Nouioui I."/>
            <person name="Goodfellow M."/>
        </authorList>
    </citation>
    <scope>NUCLEOTIDE SEQUENCE</scope>
    <source>
        <strain evidence="14">CSCA 57</strain>
    </source>
</reference>
<dbReference type="InterPro" id="IPR018764">
    <property type="entry name" value="RskA_C"/>
</dbReference>
<dbReference type="GO" id="GO:0016989">
    <property type="term" value="F:sigma factor antagonist activity"/>
    <property type="evidence" value="ECO:0007669"/>
    <property type="project" value="TreeGrafter"/>
</dbReference>
<evidence type="ECO:0000256" key="2">
    <source>
        <dbReference type="ARBA" id="ARBA00004236"/>
    </source>
</evidence>
<protein>
    <recommendedName>
        <fullName evidence="10">Regulator of SigK</fullName>
    </recommendedName>
    <alternativeName>
        <fullName evidence="9">Sigma-K anti-sigma factor RskA</fullName>
    </alternativeName>
</protein>
<feature type="transmembrane region" description="Helical" evidence="12">
    <location>
        <begin position="73"/>
        <end position="93"/>
    </location>
</feature>
<proteinExistence type="predicted"/>
<dbReference type="PANTHER" id="PTHR37461:SF1">
    <property type="entry name" value="ANTI-SIGMA-K FACTOR RSKA"/>
    <property type="match status" value="1"/>
</dbReference>
<evidence type="ECO:0000256" key="12">
    <source>
        <dbReference type="SAM" id="Phobius"/>
    </source>
</evidence>
<evidence type="ECO:0000256" key="1">
    <source>
        <dbReference type="ARBA" id="ARBA00004167"/>
    </source>
</evidence>
<keyword evidence="4 12" id="KW-0812">Transmembrane</keyword>
<dbReference type="InterPro" id="IPR051474">
    <property type="entry name" value="Anti-sigma-K/W_factor"/>
</dbReference>
<dbReference type="InterPro" id="IPR041916">
    <property type="entry name" value="Anti_sigma_zinc_sf"/>
</dbReference>
<feature type="domain" description="Anti-sigma K factor RskA C-terminal" evidence="13">
    <location>
        <begin position="76"/>
        <end position="211"/>
    </location>
</feature>
<evidence type="ECO:0000313" key="14">
    <source>
        <dbReference type="EMBL" id="MBR7835608.1"/>
    </source>
</evidence>
<keyword evidence="6" id="KW-0805">Transcription regulation</keyword>
<keyword evidence="5 12" id="KW-1133">Transmembrane helix</keyword>
<dbReference type="AlphaFoldDB" id="A0A941ESD1"/>
<name>A0A941ESD1_9ACTN</name>
<organism evidence="14 15">
    <name type="scientific">Actinospica durhamensis</name>
    <dbReference type="NCBI Taxonomy" id="1508375"/>
    <lineage>
        <taxon>Bacteria</taxon>
        <taxon>Bacillati</taxon>
        <taxon>Actinomycetota</taxon>
        <taxon>Actinomycetes</taxon>
        <taxon>Catenulisporales</taxon>
        <taxon>Actinospicaceae</taxon>
        <taxon>Actinospica</taxon>
    </lineage>
</organism>
<evidence type="ECO:0000256" key="7">
    <source>
        <dbReference type="ARBA" id="ARBA00023136"/>
    </source>
</evidence>
<evidence type="ECO:0000256" key="6">
    <source>
        <dbReference type="ARBA" id="ARBA00023015"/>
    </source>
</evidence>
<evidence type="ECO:0000256" key="9">
    <source>
        <dbReference type="ARBA" id="ARBA00029829"/>
    </source>
</evidence>
<feature type="region of interest" description="Disordered" evidence="11">
    <location>
        <begin position="45"/>
        <end position="69"/>
    </location>
</feature>
<evidence type="ECO:0000256" key="10">
    <source>
        <dbReference type="ARBA" id="ARBA00030803"/>
    </source>
</evidence>